<reference evidence="1 2" key="1">
    <citation type="submission" date="2024-10" db="EMBL/GenBank/DDBJ databases">
        <title>Updated reference genomes for cyclostephanoid diatoms.</title>
        <authorList>
            <person name="Roberts W.R."/>
            <person name="Alverson A.J."/>
        </authorList>
    </citation>
    <scope>NUCLEOTIDE SEQUENCE [LARGE SCALE GENOMIC DNA]</scope>
    <source>
        <strain evidence="1 2">AJA010-31</strain>
    </source>
</reference>
<evidence type="ECO:0000313" key="1">
    <source>
        <dbReference type="EMBL" id="KAL3783710.1"/>
    </source>
</evidence>
<dbReference type="AlphaFoldDB" id="A0ABD3P668"/>
<accession>A0ABD3P668</accession>
<sequence length="155" mass="17099">MFKYLHNGVNYTLTELKGPSDPLDAANLIIAAPPGGELEDEVDGFIDDRTEVGMAALLRRAIFKMQLLQTKYILNYCKVPYLVINHLHRSKLDANREIGEAAQGNAVAETTWTHFHTFINDAQLEVESQYGTSTFDTSTGSSKTSIPGCQMGLGF</sequence>
<name>A0ABD3P668_9STRA</name>
<proteinExistence type="predicted"/>
<dbReference type="Proteomes" id="UP001530400">
    <property type="component" value="Unassembled WGS sequence"/>
</dbReference>
<gene>
    <name evidence="1" type="ORF">ACHAWO_000302</name>
</gene>
<keyword evidence="2" id="KW-1185">Reference proteome</keyword>
<organism evidence="1 2">
    <name type="scientific">Cyclotella atomus</name>
    <dbReference type="NCBI Taxonomy" id="382360"/>
    <lineage>
        <taxon>Eukaryota</taxon>
        <taxon>Sar</taxon>
        <taxon>Stramenopiles</taxon>
        <taxon>Ochrophyta</taxon>
        <taxon>Bacillariophyta</taxon>
        <taxon>Coscinodiscophyceae</taxon>
        <taxon>Thalassiosirophycidae</taxon>
        <taxon>Stephanodiscales</taxon>
        <taxon>Stephanodiscaceae</taxon>
        <taxon>Cyclotella</taxon>
    </lineage>
</organism>
<comment type="caution">
    <text evidence="1">The sequence shown here is derived from an EMBL/GenBank/DDBJ whole genome shotgun (WGS) entry which is preliminary data.</text>
</comment>
<protein>
    <submittedName>
        <fullName evidence="1">Uncharacterized protein</fullName>
    </submittedName>
</protein>
<evidence type="ECO:0000313" key="2">
    <source>
        <dbReference type="Proteomes" id="UP001530400"/>
    </source>
</evidence>
<dbReference type="EMBL" id="JALLPJ020000754">
    <property type="protein sequence ID" value="KAL3783710.1"/>
    <property type="molecule type" value="Genomic_DNA"/>
</dbReference>